<dbReference type="SUPFAM" id="SSF51604">
    <property type="entry name" value="Enolase C-terminal domain-like"/>
    <property type="match status" value="1"/>
</dbReference>
<dbReference type="InterPro" id="IPR029017">
    <property type="entry name" value="Enolase-like_N"/>
</dbReference>
<sequence>MAARAKARHGSGRMKITAIKVYQVDLKIKDAPYSWSTFSVDSFDSTIVEIETDAGITGIGEVCPHGPSYLPAYAEGARTGIATLGPKLIGLDPRQLGPINQVMDHELKGHIYFKSAIDMACWDILGKATNLPLYTLLGGLQQEKVKLYKVVSRDTPEKMAAVLRDYQEAGYTHFQVKVGDNAAKDIERIRRVAQDLIPGNYLAADANTSWKQHEAMRVAAAISDLPVYLEQPCPTYEECVAVRQHCNNPYILDEVIDSLSVLMRGYQDKAMDVVNLKIGRFGGLTKARMIRDLCTQLGIAMTIEDTWGSEITTAAIAHLSMSTSKGYHHQSCPFQLYHTNSTADGAPTIEGGMMWASDRPGLGVTPKYDVLGDPVMVIA</sequence>
<proteinExistence type="predicted"/>
<dbReference type="Pfam" id="PF13378">
    <property type="entry name" value="MR_MLE_C"/>
    <property type="match status" value="1"/>
</dbReference>
<dbReference type="PANTHER" id="PTHR48080">
    <property type="entry name" value="D-GALACTONATE DEHYDRATASE-RELATED"/>
    <property type="match status" value="1"/>
</dbReference>
<dbReference type="SFLD" id="SFLDG00180">
    <property type="entry name" value="muconate_cycloisomerase"/>
    <property type="match status" value="1"/>
</dbReference>
<dbReference type="InterPro" id="IPR034593">
    <property type="entry name" value="DgoD-like"/>
</dbReference>
<reference evidence="2 3" key="1">
    <citation type="submission" date="2022-10" db="EMBL/GenBank/DDBJ databases">
        <title>Defluviimonas sp. nov., isolated from ocean surface sediments.</title>
        <authorList>
            <person name="He W."/>
            <person name="Wang L."/>
            <person name="Zhang D.-F."/>
        </authorList>
    </citation>
    <scope>NUCLEOTIDE SEQUENCE [LARGE SCALE GENOMIC DNA]</scope>
    <source>
        <strain evidence="2 3">WL0024</strain>
    </source>
</reference>
<feature type="domain" description="Mandelate racemase/muconate lactonizing enzyme C-terminal" evidence="1">
    <location>
        <begin position="156"/>
        <end position="249"/>
    </location>
</feature>
<dbReference type="Gene3D" id="3.30.390.10">
    <property type="entry name" value="Enolase-like, N-terminal domain"/>
    <property type="match status" value="1"/>
</dbReference>
<dbReference type="InterPro" id="IPR054855">
    <property type="entry name" value="HProlDhtase"/>
</dbReference>
<name>A0ABT2X8W7_9RHOB</name>
<dbReference type="InterPro" id="IPR034620">
    <property type="entry name" value="Cis-3-h-L-Pro_dehydratase"/>
</dbReference>
<organism evidence="2 3">
    <name type="scientific">Albidovulum salinarum</name>
    <dbReference type="NCBI Taxonomy" id="2984153"/>
    <lineage>
        <taxon>Bacteria</taxon>
        <taxon>Pseudomonadati</taxon>
        <taxon>Pseudomonadota</taxon>
        <taxon>Alphaproteobacteria</taxon>
        <taxon>Rhodobacterales</taxon>
        <taxon>Paracoccaceae</taxon>
        <taxon>Albidovulum</taxon>
    </lineage>
</organism>
<dbReference type="InterPro" id="IPR036849">
    <property type="entry name" value="Enolase-like_C_sf"/>
</dbReference>
<dbReference type="EMBL" id="JAOVQO010000027">
    <property type="protein sequence ID" value="MCU9850343.1"/>
    <property type="molecule type" value="Genomic_DNA"/>
</dbReference>
<accession>A0ABT2X8W7</accession>
<gene>
    <name evidence="2" type="ORF">OEZ60_20370</name>
</gene>
<dbReference type="SFLD" id="SFLDS00001">
    <property type="entry name" value="Enolase"/>
    <property type="match status" value="1"/>
</dbReference>
<evidence type="ECO:0000259" key="1">
    <source>
        <dbReference type="SMART" id="SM00922"/>
    </source>
</evidence>
<dbReference type="Pfam" id="PF02746">
    <property type="entry name" value="MR_MLE_N"/>
    <property type="match status" value="1"/>
</dbReference>
<dbReference type="SFLD" id="SFLDF00555">
    <property type="entry name" value="cis-3-hydroxy-L-proline_dehydr"/>
    <property type="match status" value="1"/>
</dbReference>
<dbReference type="SUPFAM" id="SSF54826">
    <property type="entry name" value="Enolase N-terminal domain-like"/>
    <property type="match status" value="1"/>
</dbReference>
<evidence type="ECO:0000313" key="3">
    <source>
        <dbReference type="Proteomes" id="UP001209535"/>
    </source>
</evidence>
<protein>
    <submittedName>
        <fullName evidence="2">Mandelate racemase/muconate lactonizing enzyme family protein</fullName>
    </submittedName>
</protein>
<dbReference type="SMART" id="SM00922">
    <property type="entry name" value="MR_MLE"/>
    <property type="match status" value="1"/>
</dbReference>
<dbReference type="Gene3D" id="3.20.20.120">
    <property type="entry name" value="Enolase-like C-terminal domain"/>
    <property type="match status" value="1"/>
</dbReference>
<dbReference type="InterPro" id="IPR013341">
    <property type="entry name" value="Mandelate_racemase_N_dom"/>
</dbReference>
<dbReference type="Proteomes" id="UP001209535">
    <property type="component" value="Unassembled WGS sequence"/>
</dbReference>
<dbReference type="InterPro" id="IPR029065">
    <property type="entry name" value="Enolase_C-like"/>
</dbReference>
<dbReference type="RefSeq" id="WP_263340329.1">
    <property type="nucleotide sequence ID" value="NZ_JAOVQO010000027.1"/>
</dbReference>
<dbReference type="NCBIfam" id="NF043002">
    <property type="entry name" value="HProlDhtase"/>
    <property type="match status" value="1"/>
</dbReference>
<comment type="caution">
    <text evidence="2">The sequence shown here is derived from an EMBL/GenBank/DDBJ whole genome shotgun (WGS) entry which is preliminary data.</text>
</comment>
<dbReference type="InterPro" id="IPR013342">
    <property type="entry name" value="Mandelate_racemase_C"/>
</dbReference>
<evidence type="ECO:0000313" key="2">
    <source>
        <dbReference type="EMBL" id="MCU9850343.1"/>
    </source>
</evidence>
<keyword evidence="3" id="KW-1185">Reference proteome</keyword>